<accession>A0ABS2RI15</accession>
<keyword evidence="2" id="KW-1185">Reference proteome</keyword>
<comment type="caution">
    <text evidence="1">The sequence shown here is derived from an EMBL/GenBank/DDBJ whole genome shotgun (WGS) entry which is preliminary data.</text>
</comment>
<protein>
    <submittedName>
        <fullName evidence="1">2-phosphoglycerate kinase</fullName>
    </submittedName>
</protein>
<evidence type="ECO:0000313" key="2">
    <source>
        <dbReference type="Proteomes" id="UP000704762"/>
    </source>
</evidence>
<gene>
    <name evidence="1" type="ORF">JOE57_001565</name>
</gene>
<name>A0ABS2RI15_9ACTN</name>
<dbReference type="GO" id="GO:0016301">
    <property type="term" value="F:kinase activity"/>
    <property type="evidence" value="ECO:0007669"/>
    <property type="project" value="UniProtKB-KW"/>
</dbReference>
<reference evidence="1 2" key="1">
    <citation type="submission" date="2021-01" db="EMBL/GenBank/DDBJ databases">
        <title>Sequencing the genomes of 1000 actinobacteria strains.</title>
        <authorList>
            <person name="Klenk H.-P."/>
        </authorList>
    </citation>
    <scope>NUCLEOTIDE SEQUENCE [LARGE SCALE GENOMIC DNA]</scope>
    <source>
        <strain evidence="1 2">DSM 18662</strain>
    </source>
</reference>
<keyword evidence="1" id="KW-0418">Kinase</keyword>
<dbReference type="RefSeq" id="WP_204917164.1">
    <property type="nucleotide sequence ID" value="NZ_BAAAQP010000002.1"/>
</dbReference>
<dbReference type="Proteomes" id="UP000704762">
    <property type="component" value="Unassembled WGS sequence"/>
</dbReference>
<dbReference type="InterPro" id="IPR027417">
    <property type="entry name" value="P-loop_NTPase"/>
</dbReference>
<dbReference type="Gene3D" id="3.40.50.300">
    <property type="entry name" value="P-loop containing nucleotide triphosphate hydrolases"/>
    <property type="match status" value="1"/>
</dbReference>
<sequence>MTVRWIGGSPCAGKSTVAELLADRHRLRHYRVDDFFEEHALRLGATGPVFTKVLALTTTQRLGQPVDVQVADVFALAREQFGCVLADLAALEGDLLVEGAALTPQLLSEHGVESGTAIWMVPTETFQRRHYGQREWARRLVADTPDPAAAFESWMRRDAVFARAIAEQAARTGYRSLVVDGTQPAAALARTVEQHFALTPVPSG</sequence>
<evidence type="ECO:0000313" key="1">
    <source>
        <dbReference type="EMBL" id="MBM7798644.1"/>
    </source>
</evidence>
<dbReference type="SUPFAM" id="SSF52540">
    <property type="entry name" value="P-loop containing nucleoside triphosphate hydrolases"/>
    <property type="match status" value="1"/>
</dbReference>
<keyword evidence="1" id="KW-0808">Transferase</keyword>
<organism evidence="1 2">
    <name type="scientific">Microlunatus panaciterrae</name>
    <dbReference type="NCBI Taxonomy" id="400768"/>
    <lineage>
        <taxon>Bacteria</taxon>
        <taxon>Bacillati</taxon>
        <taxon>Actinomycetota</taxon>
        <taxon>Actinomycetes</taxon>
        <taxon>Propionibacteriales</taxon>
        <taxon>Propionibacteriaceae</taxon>
        <taxon>Microlunatus</taxon>
    </lineage>
</organism>
<dbReference type="EMBL" id="JAFBCF010000001">
    <property type="protein sequence ID" value="MBM7798644.1"/>
    <property type="molecule type" value="Genomic_DNA"/>
</dbReference>
<proteinExistence type="predicted"/>